<sequence>MSSTRRAWIVAACIGAVETLKDQGVCRWNYPLRSLQQSAMNNIKSYYQAKKLSATSSSAVSDKKKRSKEESMRKVMDLNCWGPSTIKF</sequence>
<dbReference type="EMBL" id="OIVN01006449">
    <property type="protein sequence ID" value="SPD33355.1"/>
    <property type="molecule type" value="Genomic_DNA"/>
</dbReference>
<dbReference type="PANTHER" id="PTHR33090">
    <property type="entry name" value="DUF3774 DOMAIN PROTEIN-RELATED"/>
    <property type="match status" value="1"/>
</dbReference>
<proteinExistence type="predicted"/>
<feature type="region of interest" description="Disordered" evidence="1">
    <location>
        <begin position="52"/>
        <end position="71"/>
    </location>
</feature>
<dbReference type="EMBL" id="OIVN01000424">
    <property type="protein sequence ID" value="SPC79942.1"/>
    <property type="molecule type" value="Genomic_DNA"/>
</dbReference>
<evidence type="ECO:0000256" key="1">
    <source>
        <dbReference type="SAM" id="MobiDB-lite"/>
    </source>
</evidence>
<organism evidence="2">
    <name type="scientific">Fagus sylvatica</name>
    <name type="common">Beechnut</name>
    <dbReference type="NCBI Taxonomy" id="28930"/>
    <lineage>
        <taxon>Eukaryota</taxon>
        <taxon>Viridiplantae</taxon>
        <taxon>Streptophyta</taxon>
        <taxon>Embryophyta</taxon>
        <taxon>Tracheophyta</taxon>
        <taxon>Spermatophyta</taxon>
        <taxon>Magnoliopsida</taxon>
        <taxon>eudicotyledons</taxon>
        <taxon>Gunneridae</taxon>
        <taxon>Pentapetalae</taxon>
        <taxon>rosids</taxon>
        <taxon>fabids</taxon>
        <taxon>Fagales</taxon>
        <taxon>Fagaceae</taxon>
        <taxon>Fagus</taxon>
    </lineage>
</organism>
<evidence type="ECO:0000313" key="2">
    <source>
        <dbReference type="EMBL" id="SPC79942.1"/>
    </source>
</evidence>
<evidence type="ECO:0000313" key="3">
    <source>
        <dbReference type="EMBL" id="SPD33355.1"/>
    </source>
</evidence>
<dbReference type="InterPro" id="IPR022251">
    <property type="entry name" value="DUF3774_wound-induced"/>
</dbReference>
<reference evidence="2" key="1">
    <citation type="submission" date="2018-02" db="EMBL/GenBank/DDBJ databases">
        <authorList>
            <person name="Cohen D.B."/>
            <person name="Kent A.D."/>
        </authorList>
    </citation>
    <scope>NUCLEOTIDE SEQUENCE</scope>
</reference>
<gene>
    <name evidence="3" type="ORF">FSB_LOCUS61237</name>
    <name evidence="2" type="ORF">FSB_LOCUS7824</name>
</gene>
<protein>
    <recommendedName>
        <fullName evidence="4">Wound-responsive family protein</fullName>
    </recommendedName>
</protein>
<dbReference type="AlphaFoldDB" id="A0A2N9EYL7"/>
<dbReference type="Pfam" id="PF12609">
    <property type="entry name" value="DUF3774"/>
    <property type="match status" value="1"/>
</dbReference>
<accession>A0A2N9EYL7</accession>
<name>A0A2N9EYL7_FAGSY</name>
<evidence type="ECO:0008006" key="4">
    <source>
        <dbReference type="Google" id="ProtNLM"/>
    </source>
</evidence>